<keyword evidence="3" id="KW-1185">Reference proteome</keyword>
<proteinExistence type="predicted"/>
<dbReference type="Proteomes" id="UP000054270">
    <property type="component" value="Unassembled WGS sequence"/>
</dbReference>
<feature type="compositionally biased region" description="Polar residues" evidence="1">
    <location>
        <begin position="145"/>
        <end position="173"/>
    </location>
</feature>
<name>A0A0D2Q2R0_HYPSF</name>
<feature type="compositionally biased region" description="Polar residues" evidence="1">
    <location>
        <begin position="504"/>
        <end position="514"/>
    </location>
</feature>
<evidence type="ECO:0000313" key="2">
    <source>
        <dbReference type="EMBL" id="KJA25845.1"/>
    </source>
</evidence>
<feature type="region of interest" description="Disordered" evidence="1">
    <location>
        <begin position="65"/>
        <end position="85"/>
    </location>
</feature>
<dbReference type="OMA" id="VEPNATQ"/>
<dbReference type="EMBL" id="KN817530">
    <property type="protein sequence ID" value="KJA25845.1"/>
    <property type="molecule type" value="Genomic_DNA"/>
</dbReference>
<reference evidence="3" key="1">
    <citation type="submission" date="2014-04" db="EMBL/GenBank/DDBJ databases">
        <title>Evolutionary Origins and Diversification of the Mycorrhizal Mutualists.</title>
        <authorList>
            <consortium name="DOE Joint Genome Institute"/>
            <consortium name="Mycorrhizal Genomics Consortium"/>
            <person name="Kohler A."/>
            <person name="Kuo A."/>
            <person name="Nagy L.G."/>
            <person name="Floudas D."/>
            <person name="Copeland A."/>
            <person name="Barry K.W."/>
            <person name="Cichocki N."/>
            <person name="Veneault-Fourrey C."/>
            <person name="LaButti K."/>
            <person name="Lindquist E.A."/>
            <person name="Lipzen A."/>
            <person name="Lundell T."/>
            <person name="Morin E."/>
            <person name="Murat C."/>
            <person name="Riley R."/>
            <person name="Ohm R."/>
            <person name="Sun H."/>
            <person name="Tunlid A."/>
            <person name="Henrissat B."/>
            <person name="Grigoriev I.V."/>
            <person name="Hibbett D.S."/>
            <person name="Martin F."/>
        </authorList>
    </citation>
    <scope>NUCLEOTIDE SEQUENCE [LARGE SCALE GENOMIC DNA]</scope>
    <source>
        <strain evidence="3">FD-334 SS-4</strain>
    </source>
</reference>
<feature type="region of interest" description="Disordered" evidence="1">
    <location>
        <begin position="1"/>
        <end position="35"/>
    </location>
</feature>
<gene>
    <name evidence="2" type="ORF">HYPSUDRAFT_37334</name>
</gene>
<feature type="region of interest" description="Disordered" evidence="1">
    <location>
        <begin position="411"/>
        <end position="436"/>
    </location>
</feature>
<organism evidence="2 3">
    <name type="scientific">Hypholoma sublateritium (strain FD-334 SS-4)</name>
    <dbReference type="NCBI Taxonomy" id="945553"/>
    <lineage>
        <taxon>Eukaryota</taxon>
        <taxon>Fungi</taxon>
        <taxon>Dikarya</taxon>
        <taxon>Basidiomycota</taxon>
        <taxon>Agaricomycotina</taxon>
        <taxon>Agaricomycetes</taxon>
        <taxon>Agaricomycetidae</taxon>
        <taxon>Agaricales</taxon>
        <taxon>Agaricineae</taxon>
        <taxon>Strophariaceae</taxon>
        <taxon>Hypholoma</taxon>
    </lineage>
</organism>
<feature type="region of interest" description="Disordered" evidence="1">
    <location>
        <begin position="495"/>
        <end position="514"/>
    </location>
</feature>
<dbReference type="OrthoDB" id="5338195at2759"/>
<sequence>MQASSTNKNDVMLPVGGEPFWDQEDSEENDQGKNLKSISESFVLLKSLKQSRDRWLHSTFPKFSTKTRGHKAPEIVQPPHTIQPRGRCDIEIGPHLFPDTILYEVNYLSSDVPSTSSAPVSNTPSNPYWQSTAPYGHSYRYATPGSAQQTTSIPTPTPVSATNTIPSGSTPAQSERVPTPLITSLSAVSIITPSLISQVNAAAAADPIFSNLLQLAAAKTATEDQLQTLGLLIQSLAAIDHAKKIAAAASLQVPVSSELPVTYNQPPPIQTPVRPFDLVLEFRETPGDRWLFPRGTVCIERLTTTNNVINNGDILITICLSNDGKVCVALDEQVVEETNQANSGLYTATLRLKEPPTHIWDNLIRWIGGDEKNALCKRRLEDLVQPKRLYLGLRLPPGSLATQLQAACGPSYSMRPVRQGPAPQPRARQRKPYSEKKGAIKVVTGETISAKKARGSTSKAPALPIQCVSCKQTDVPLILGGRYCRPCVDSGKHNLATPKAPLVSESSQPIADGS</sequence>
<accession>A0A0D2Q2R0</accession>
<dbReference type="AlphaFoldDB" id="A0A0D2Q2R0"/>
<dbReference type="STRING" id="945553.A0A0D2Q2R0"/>
<protein>
    <submittedName>
        <fullName evidence="2">Uncharacterized protein</fullName>
    </submittedName>
</protein>
<evidence type="ECO:0000313" key="3">
    <source>
        <dbReference type="Proteomes" id="UP000054270"/>
    </source>
</evidence>
<evidence type="ECO:0000256" key="1">
    <source>
        <dbReference type="SAM" id="MobiDB-lite"/>
    </source>
</evidence>
<feature type="region of interest" description="Disordered" evidence="1">
    <location>
        <begin position="142"/>
        <end position="177"/>
    </location>
</feature>